<feature type="domain" description="Helicase C-terminal" evidence="9">
    <location>
        <begin position="1"/>
        <end position="142"/>
    </location>
</feature>
<dbReference type="InterPro" id="IPR050439">
    <property type="entry name" value="ADAMTS_ADAMTS-like"/>
</dbReference>
<keyword evidence="6" id="KW-0347">Helicase</keyword>
<reference evidence="10 11" key="1">
    <citation type="journal article" date="2020" name="Cell">
        <title>Large-Scale Comparative Analyses of Tick Genomes Elucidate Their Genetic Diversity and Vector Capacities.</title>
        <authorList>
            <consortium name="Tick Genome and Microbiome Consortium (TIGMIC)"/>
            <person name="Jia N."/>
            <person name="Wang J."/>
            <person name="Shi W."/>
            <person name="Du L."/>
            <person name="Sun Y."/>
            <person name="Zhan W."/>
            <person name="Jiang J.F."/>
            <person name="Wang Q."/>
            <person name="Zhang B."/>
            <person name="Ji P."/>
            <person name="Bell-Sakyi L."/>
            <person name="Cui X.M."/>
            <person name="Yuan T.T."/>
            <person name="Jiang B.G."/>
            <person name="Yang W.F."/>
            <person name="Lam T.T."/>
            <person name="Chang Q.C."/>
            <person name="Ding S.J."/>
            <person name="Wang X.J."/>
            <person name="Zhu J.G."/>
            <person name="Ruan X.D."/>
            <person name="Zhao L."/>
            <person name="Wei J.T."/>
            <person name="Ye R.Z."/>
            <person name="Que T.C."/>
            <person name="Du C.H."/>
            <person name="Zhou Y.H."/>
            <person name="Cheng J.X."/>
            <person name="Dai P.F."/>
            <person name="Guo W.B."/>
            <person name="Han X.H."/>
            <person name="Huang E.J."/>
            <person name="Li L.F."/>
            <person name="Wei W."/>
            <person name="Gao Y.C."/>
            <person name="Liu J.Z."/>
            <person name="Shao H.Z."/>
            <person name="Wang X."/>
            <person name="Wang C.C."/>
            <person name="Yang T.C."/>
            <person name="Huo Q.B."/>
            <person name="Li W."/>
            <person name="Chen H.Y."/>
            <person name="Chen S.E."/>
            <person name="Zhou L.G."/>
            <person name="Ni X.B."/>
            <person name="Tian J.H."/>
            <person name="Sheng Y."/>
            <person name="Liu T."/>
            <person name="Pan Y.S."/>
            <person name="Xia L.Y."/>
            <person name="Li J."/>
            <person name="Zhao F."/>
            <person name="Cao W.C."/>
        </authorList>
    </citation>
    <scope>NUCLEOTIDE SEQUENCE [LARGE SCALE GENOMIC DNA]</scope>
    <source>
        <strain evidence="10">HaeL-2018</strain>
    </source>
</reference>
<dbReference type="Pfam" id="PF00271">
    <property type="entry name" value="Helicase_C"/>
    <property type="match status" value="1"/>
</dbReference>
<comment type="subcellular location">
    <subcellularLocation>
        <location evidence="1">Secreted</location>
        <location evidence="1">Extracellular space</location>
        <location evidence="1">Extracellular matrix</location>
        <location evidence="1">Basement membrane</location>
    </subcellularLocation>
</comment>
<dbReference type="InterPro" id="IPR036383">
    <property type="entry name" value="TSP1_rpt_sf"/>
</dbReference>
<dbReference type="SUPFAM" id="SSF82895">
    <property type="entry name" value="TSP-1 type 1 repeat"/>
    <property type="match status" value="2"/>
</dbReference>
<evidence type="ECO:0000256" key="8">
    <source>
        <dbReference type="ARBA" id="ARBA00023157"/>
    </source>
</evidence>
<dbReference type="InterPro" id="IPR010294">
    <property type="entry name" value="ADAMTS_spacer1"/>
</dbReference>
<dbReference type="VEuPathDB" id="VectorBase:HLOH_045207"/>
<dbReference type="Proteomes" id="UP000821853">
    <property type="component" value="Chromosome 5"/>
</dbReference>
<keyword evidence="4" id="KW-0677">Repeat</keyword>
<dbReference type="SMART" id="SM00490">
    <property type="entry name" value="HELICc"/>
    <property type="match status" value="1"/>
</dbReference>
<dbReference type="InterPro" id="IPR000884">
    <property type="entry name" value="TSP1_rpt"/>
</dbReference>
<dbReference type="AlphaFoldDB" id="A0A9J6GJV0"/>
<dbReference type="InterPro" id="IPR027417">
    <property type="entry name" value="P-loop_NTPase"/>
</dbReference>
<dbReference type="PANTHER" id="PTHR13723:SF281">
    <property type="entry name" value="PAPILIN"/>
    <property type="match status" value="1"/>
</dbReference>
<dbReference type="GO" id="GO:0030198">
    <property type="term" value="P:extracellular matrix organization"/>
    <property type="evidence" value="ECO:0007669"/>
    <property type="project" value="InterPro"/>
</dbReference>
<dbReference type="SUPFAM" id="SSF52540">
    <property type="entry name" value="P-loop containing nucleoside triphosphate hydrolases"/>
    <property type="match status" value="1"/>
</dbReference>
<dbReference type="EMBL" id="JABSTR010000007">
    <property type="protein sequence ID" value="KAH9375113.1"/>
    <property type="molecule type" value="Genomic_DNA"/>
</dbReference>
<organism evidence="10 11">
    <name type="scientific">Haemaphysalis longicornis</name>
    <name type="common">Bush tick</name>
    <dbReference type="NCBI Taxonomy" id="44386"/>
    <lineage>
        <taxon>Eukaryota</taxon>
        <taxon>Metazoa</taxon>
        <taxon>Ecdysozoa</taxon>
        <taxon>Arthropoda</taxon>
        <taxon>Chelicerata</taxon>
        <taxon>Arachnida</taxon>
        <taxon>Acari</taxon>
        <taxon>Parasitiformes</taxon>
        <taxon>Ixodida</taxon>
        <taxon>Ixodoidea</taxon>
        <taxon>Ixodidae</taxon>
        <taxon>Haemaphysalinae</taxon>
        <taxon>Haemaphysalis</taxon>
    </lineage>
</organism>
<evidence type="ECO:0000313" key="10">
    <source>
        <dbReference type="EMBL" id="KAH9375113.1"/>
    </source>
</evidence>
<dbReference type="PRINTS" id="PR01857">
    <property type="entry name" value="ADAMTSFAMILY"/>
</dbReference>
<name>A0A9J6GJV0_HAELO</name>
<dbReference type="InterPro" id="IPR045371">
    <property type="entry name" value="ADAMTS_CR_3"/>
</dbReference>
<dbReference type="SMART" id="SM01178">
    <property type="entry name" value="DUF4217"/>
    <property type="match status" value="1"/>
</dbReference>
<keyword evidence="6" id="KW-0067">ATP-binding</keyword>
<dbReference type="CDD" id="cd18787">
    <property type="entry name" value="SF2_C_DEAD"/>
    <property type="match status" value="1"/>
</dbReference>
<dbReference type="InterPro" id="IPR025313">
    <property type="entry name" value="SPB4-like_CTE"/>
</dbReference>
<evidence type="ECO:0000256" key="7">
    <source>
        <dbReference type="ARBA" id="ARBA00022869"/>
    </source>
</evidence>
<evidence type="ECO:0000259" key="9">
    <source>
        <dbReference type="PROSITE" id="PS51194"/>
    </source>
</evidence>
<proteinExistence type="predicted"/>
<evidence type="ECO:0000256" key="3">
    <source>
        <dbReference type="ARBA" id="ARBA00022729"/>
    </source>
</evidence>
<dbReference type="GO" id="GO:0006508">
    <property type="term" value="P:proteolysis"/>
    <property type="evidence" value="ECO:0007669"/>
    <property type="project" value="TreeGrafter"/>
</dbReference>
<dbReference type="FunFam" id="2.60.120.830:FF:000001">
    <property type="entry name" value="A disintegrin and metalloproteinase with thrombospondin motifs 1"/>
    <property type="match status" value="1"/>
</dbReference>
<dbReference type="Pfam" id="PF19236">
    <property type="entry name" value="ADAMTS_CR_3"/>
    <property type="match status" value="1"/>
</dbReference>
<evidence type="ECO:0000256" key="1">
    <source>
        <dbReference type="ARBA" id="ARBA00004302"/>
    </source>
</evidence>
<dbReference type="GO" id="GO:0004222">
    <property type="term" value="F:metalloendopeptidase activity"/>
    <property type="evidence" value="ECO:0007669"/>
    <property type="project" value="TreeGrafter"/>
</dbReference>
<sequence>MVDFQHALFSSLLGIMLEDTEKRIDFVKLHGEMSQHDRAEVFNRFREATSGALFTTDVTSRGQYVPQVDLIVQCCVPLQPEEYVHRAGRTARIGAKGKVVLLLFPSEVGFLDVFAQRNIQLDQWELKGVLLKVFTIKSQILEARTDPGQKPKTMEDFVAALQLIFESEVCKEAALQAMAKKDFLSHVRSHASYPLAALHLGHLAKAYCLRETPSTLGAQTSPREARHAFRTRKQAGETCEATREEYEAANPCELNCRPEGERFYYRHSPKTIDGTRCHDDGSLDVCINGACMPVGCDKMLGSDAVEDKCRKCRGDGTSCSTIEGVFDLDNLEVGYNDILLIPTGATNIRIEEKFPTNNNLAVRNKTGYYYLNGNWRIEFPRSIRFAGTVFHYERRNHGAIAPESLVALGPTTETILIVLLYQEKNLGITYEYSVPVGVSQPQPGTYIWNSGDFGECSQTCGGGMQSRPVYCSNAITFERVPDDLCNPTIKPQATKVCNPEPCPASWYVGEWEKCSKTCVNSTQFRLVFCHYQTEGGIVLANDSDCLSSVGPKPERLRECSSEAECASWEAGNWTEASGASLGLSGGRPSAGCL</sequence>
<dbReference type="PANTHER" id="PTHR13723">
    <property type="entry name" value="ADAMTS A DISINTEGRIN AND METALLOPROTEASE WITH THROMBOSPONDIN MOTIFS PROTEASE"/>
    <property type="match status" value="1"/>
</dbReference>
<dbReference type="PROSITE" id="PS51194">
    <property type="entry name" value="HELICASE_CTER"/>
    <property type="match status" value="1"/>
</dbReference>
<keyword evidence="7" id="KW-0084">Basement membrane</keyword>
<dbReference type="Pfam" id="PF05986">
    <property type="entry name" value="ADAMTS_spacer1"/>
    <property type="match status" value="1"/>
</dbReference>
<keyword evidence="11" id="KW-1185">Reference proteome</keyword>
<keyword evidence="2" id="KW-0964">Secreted</keyword>
<accession>A0A9J6GJV0</accession>
<dbReference type="PROSITE" id="PS50092">
    <property type="entry name" value="TSP1"/>
    <property type="match status" value="1"/>
</dbReference>
<dbReference type="Gene3D" id="3.40.50.300">
    <property type="entry name" value="P-loop containing nucleotide triphosphate hydrolases"/>
    <property type="match status" value="1"/>
</dbReference>
<dbReference type="SMART" id="SM00209">
    <property type="entry name" value="TSP1"/>
    <property type="match status" value="2"/>
</dbReference>
<keyword evidence="3" id="KW-0732">Signal</keyword>
<dbReference type="InterPro" id="IPR013273">
    <property type="entry name" value="ADAMTS/ADAMTS-like"/>
</dbReference>
<evidence type="ECO:0000256" key="6">
    <source>
        <dbReference type="ARBA" id="ARBA00022806"/>
    </source>
</evidence>
<evidence type="ECO:0000256" key="5">
    <source>
        <dbReference type="ARBA" id="ARBA00022801"/>
    </source>
</evidence>
<evidence type="ECO:0000313" key="11">
    <source>
        <dbReference type="Proteomes" id="UP000821853"/>
    </source>
</evidence>
<comment type="caution">
    <text evidence="10">The sequence shown here is derived from an EMBL/GenBank/DDBJ whole genome shotgun (WGS) entry which is preliminary data.</text>
</comment>
<evidence type="ECO:0000256" key="4">
    <source>
        <dbReference type="ARBA" id="ARBA00022737"/>
    </source>
</evidence>
<keyword evidence="8" id="KW-1015">Disulfide bond</keyword>
<gene>
    <name evidence="10" type="ORF">HPB48_019072</name>
</gene>
<dbReference type="GO" id="GO:0004386">
    <property type="term" value="F:helicase activity"/>
    <property type="evidence" value="ECO:0007669"/>
    <property type="project" value="UniProtKB-KW"/>
</dbReference>
<dbReference type="Pfam" id="PF19030">
    <property type="entry name" value="TSP1_ADAMTS"/>
    <property type="match status" value="2"/>
</dbReference>
<keyword evidence="5" id="KW-0378">Hydrolase</keyword>
<dbReference type="Gene3D" id="2.20.100.10">
    <property type="entry name" value="Thrombospondin type-1 (TSP1) repeat"/>
    <property type="match status" value="2"/>
</dbReference>
<dbReference type="OrthoDB" id="422663at2759"/>
<dbReference type="Gene3D" id="2.60.120.830">
    <property type="match status" value="1"/>
</dbReference>
<keyword evidence="6" id="KW-0547">Nucleotide-binding</keyword>
<dbReference type="FunFam" id="2.20.100.10:FF:000005">
    <property type="entry name" value="ADAM metallopeptidase with thrombospondin type 1 motif 9"/>
    <property type="match status" value="1"/>
</dbReference>
<dbReference type="GO" id="GO:0005604">
    <property type="term" value="C:basement membrane"/>
    <property type="evidence" value="ECO:0007669"/>
    <property type="project" value="UniProtKB-SubCell"/>
</dbReference>
<dbReference type="InterPro" id="IPR001650">
    <property type="entry name" value="Helicase_C-like"/>
</dbReference>
<protein>
    <recommendedName>
        <fullName evidence="9">Helicase C-terminal domain-containing protein</fullName>
    </recommendedName>
</protein>
<evidence type="ECO:0000256" key="2">
    <source>
        <dbReference type="ARBA" id="ARBA00022525"/>
    </source>
</evidence>
<keyword evidence="7" id="KW-0272">Extracellular matrix</keyword>